<organism evidence="11 12">
    <name type="scientific">Ferrimonas pelagia</name>
    <dbReference type="NCBI Taxonomy" id="1177826"/>
    <lineage>
        <taxon>Bacteria</taxon>
        <taxon>Pseudomonadati</taxon>
        <taxon>Pseudomonadota</taxon>
        <taxon>Gammaproteobacteria</taxon>
        <taxon>Alteromonadales</taxon>
        <taxon>Ferrimonadaceae</taxon>
        <taxon>Ferrimonas</taxon>
    </lineage>
</organism>
<evidence type="ECO:0000256" key="2">
    <source>
        <dbReference type="ARBA" id="ARBA00009425"/>
    </source>
</evidence>
<keyword evidence="5 7" id="KW-1133">Transmembrane helix</keyword>
<sequence length="333" mass="35630">MIEFVINVVLLSFLVLLALTIARTKDLLSSVMLCGLYSLVSAVFFVTMDAVDVAFTEAAVGAGISSLLMLAAMMVTSRYEKANSIQPKAALVVVFLTGVLLFYGLIDMPMFGDPNTPVQQQVSSHYIEESMEEIGIPNMVTSVLASYRSYDTFGETVVIFTAGIGVLALLGGRGAGIRKPSSPAASRSAFPDHLILRVISKLLIPPIMLFALYVQFHGDYGPGGGFQAGVIFAAAIALYAMVFGFERARKRFPLPVIRFVSAVGVLLYGSVGMVSILNGHAFLDYHALSANALSGQHLGIFLVELGVGITVTSVMILLFFTFSERAMQSGGQE</sequence>
<feature type="transmembrane region" description="Helical" evidence="7">
    <location>
        <begin position="194"/>
        <end position="214"/>
    </location>
</feature>
<evidence type="ECO:0000256" key="6">
    <source>
        <dbReference type="ARBA" id="ARBA00023136"/>
    </source>
</evidence>
<dbReference type="InterPro" id="IPR046806">
    <property type="entry name" value="MrpA_C/MbhE"/>
</dbReference>
<evidence type="ECO:0000259" key="8">
    <source>
        <dbReference type="Pfam" id="PF04039"/>
    </source>
</evidence>
<feature type="transmembrane region" description="Helical" evidence="7">
    <location>
        <begin position="89"/>
        <end position="106"/>
    </location>
</feature>
<gene>
    <name evidence="11" type="ORF">GCM10023333_41720</name>
</gene>
<dbReference type="NCBIfam" id="NF009162">
    <property type="entry name" value="PRK12508.1"/>
    <property type="match status" value="1"/>
</dbReference>
<dbReference type="InterPro" id="IPR050622">
    <property type="entry name" value="CPA3_antiporter_subunitB"/>
</dbReference>
<dbReference type="Pfam" id="PF13244">
    <property type="entry name" value="MbhD"/>
    <property type="match status" value="1"/>
</dbReference>
<dbReference type="Pfam" id="PF20501">
    <property type="entry name" value="MbhE"/>
    <property type="match status" value="1"/>
</dbReference>
<evidence type="ECO:0000259" key="9">
    <source>
        <dbReference type="Pfam" id="PF13244"/>
    </source>
</evidence>
<feature type="domain" description="MrpA C-terminal/MbhD" evidence="9">
    <location>
        <begin position="13"/>
        <end position="74"/>
    </location>
</feature>
<dbReference type="NCBIfam" id="NF009159">
    <property type="entry name" value="PRK12504.1"/>
    <property type="match status" value="1"/>
</dbReference>
<keyword evidence="3" id="KW-1003">Cell membrane</keyword>
<dbReference type="Proteomes" id="UP001499988">
    <property type="component" value="Unassembled WGS sequence"/>
</dbReference>
<accession>A0ABP9FHQ6</accession>
<reference evidence="12" key="1">
    <citation type="journal article" date="2019" name="Int. J. Syst. Evol. Microbiol.">
        <title>The Global Catalogue of Microorganisms (GCM) 10K type strain sequencing project: providing services to taxonomists for standard genome sequencing and annotation.</title>
        <authorList>
            <consortium name="The Broad Institute Genomics Platform"/>
            <consortium name="The Broad Institute Genome Sequencing Center for Infectious Disease"/>
            <person name="Wu L."/>
            <person name="Ma J."/>
        </authorList>
    </citation>
    <scope>NUCLEOTIDE SEQUENCE [LARGE SCALE GENOMIC DNA]</scope>
    <source>
        <strain evidence="12">JCM 18401</strain>
    </source>
</reference>
<evidence type="ECO:0000313" key="12">
    <source>
        <dbReference type="Proteomes" id="UP001499988"/>
    </source>
</evidence>
<dbReference type="InterPro" id="IPR007182">
    <property type="entry name" value="MnhB"/>
</dbReference>
<feature type="transmembrane region" description="Helical" evidence="7">
    <location>
        <begin position="58"/>
        <end position="77"/>
    </location>
</feature>
<evidence type="ECO:0000256" key="4">
    <source>
        <dbReference type="ARBA" id="ARBA00022692"/>
    </source>
</evidence>
<dbReference type="Pfam" id="PF04039">
    <property type="entry name" value="MnhB"/>
    <property type="match status" value="1"/>
</dbReference>
<feature type="transmembrane region" description="Helical" evidence="7">
    <location>
        <begin position="153"/>
        <end position="173"/>
    </location>
</feature>
<feature type="transmembrane region" description="Helical" evidence="7">
    <location>
        <begin position="226"/>
        <end position="245"/>
    </location>
</feature>
<keyword evidence="12" id="KW-1185">Reference proteome</keyword>
<comment type="caution">
    <text evidence="11">The sequence shown here is derived from an EMBL/GenBank/DDBJ whole genome shotgun (WGS) entry which is preliminary data.</text>
</comment>
<dbReference type="PANTHER" id="PTHR33932:SF4">
    <property type="entry name" value="NA(+)_H(+) ANTIPORTER SUBUNIT B"/>
    <property type="match status" value="1"/>
</dbReference>
<evidence type="ECO:0000313" key="11">
    <source>
        <dbReference type="EMBL" id="GAA4903265.1"/>
    </source>
</evidence>
<feature type="domain" description="Na+/H+ antiporter MnhB subunit-related protein" evidence="8">
    <location>
        <begin position="195"/>
        <end position="316"/>
    </location>
</feature>
<evidence type="ECO:0000259" key="10">
    <source>
        <dbReference type="Pfam" id="PF20501"/>
    </source>
</evidence>
<keyword evidence="4 7" id="KW-0812">Transmembrane</keyword>
<feature type="transmembrane region" description="Helical" evidence="7">
    <location>
        <begin position="257"/>
        <end position="277"/>
    </location>
</feature>
<keyword evidence="6 7" id="KW-0472">Membrane</keyword>
<dbReference type="InterPro" id="IPR025383">
    <property type="entry name" value="MrpA_C/MbhD"/>
</dbReference>
<feature type="transmembrane region" description="Helical" evidence="7">
    <location>
        <begin position="27"/>
        <end position="46"/>
    </location>
</feature>
<dbReference type="RefSeq" id="WP_345337461.1">
    <property type="nucleotide sequence ID" value="NZ_BAABJZ010000107.1"/>
</dbReference>
<proteinExistence type="inferred from homology"/>
<name>A0ABP9FHQ6_9GAMM</name>
<comment type="subcellular location">
    <subcellularLocation>
        <location evidence="1">Cell membrane</location>
        <topology evidence="1">Multi-pass membrane protein</topology>
    </subcellularLocation>
</comment>
<comment type="similarity">
    <text evidence="2">Belongs to the CPA3 antiporters (TC 2.A.63) subunit B family.</text>
</comment>
<feature type="transmembrane region" description="Helical" evidence="7">
    <location>
        <begin position="297"/>
        <end position="320"/>
    </location>
</feature>
<evidence type="ECO:0000256" key="3">
    <source>
        <dbReference type="ARBA" id="ARBA00022475"/>
    </source>
</evidence>
<dbReference type="EMBL" id="BAABJZ010000107">
    <property type="protein sequence ID" value="GAA4903265.1"/>
    <property type="molecule type" value="Genomic_DNA"/>
</dbReference>
<feature type="domain" description="MrpA C-terminal/MbhE" evidence="10">
    <location>
        <begin position="116"/>
        <end position="170"/>
    </location>
</feature>
<dbReference type="PANTHER" id="PTHR33932">
    <property type="entry name" value="NA(+)/H(+) ANTIPORTER SUBUNIT B"/>
    <property type="match status" value="1"/>
</dbReference>
<dbReference type="NCBIfam" id="NF009161">
    <property type="entry name" value="PRK12507.1"/>
    <property type="match status" value="1"/>
</dbReference>
<protein>
    <recommendedName>
        <fullName evidence="13">Cation:proton antiporter</fullName>
    </recommendedName>
</protein>
<evidence type="ECO:0000256" key="7">
    <source>
        <dbReference type="SAM" id="Phobius"/>
    </source>
</evidence>
<evidence type="ECO:0008006" key="13">
    <source>
        <dbReference type="Google" id="ProtNLM"/>
    </source>
</evidence>
<evidence type="ECO:0000256" key="5">
    <source>
        <dbReference type="ARBA" id="ARBA00022989"/>
    </source>
</evidence>
<feature type="transmembrane region" description="Helical" evidence="7">
    <location>
        <begin position="6"/>
        <end position="22"/>
    </location>
</feature>
<evidence type="ECO:0000256" key="1">
    <source>
        <dbReference type="ARBA" id="ARBA00004651"/>
    </source>
</evidence>